<dbReference type="Proteomes" id="UP000070675">
    <property type="component" value="Unassembled WGS sequence"/>
</dbReference>
<dbReference type="STRING" id="1393034.HMPREF3192_01482"/>
<dbReference type="RefSeq" id="WP_066306706.1">
    <property type="nucleotide sequence ID" value="NZ_KQ959517.1"/>
</dbReference>
<dbReference type="EMBL" id="LSCR01000045">
    <property type="protein sequence ID" value="KXB32802.1"/>
    <property type="molecule type" value="Genomic_DNA"/>
</dbReference>
<keyword evidence="1" id="KW-0472">Membrane</keyword>
<proteinExistence type="predicted"/>
<keyword evidence="1" id="KW-1133">Transmembrane helix</keyword>
<evidence type="ECO:0000256" key="1">
    <source>
        <dbReference type="SAM" id="Phobius"/>
    </source>
</evidence>
<accession>A0A133XPD9</accession>
<sequence length="184" mass="20816">MFRKRKLFNVCRDYLAAIASLTSSGVLSAVSAWYITFIKGVQDCALEHLLALCGLSAAASGLLVYSVLAFLRKREERAPFNKAAQFIKAARPKTCFCFYLIASKDCAYLHDDCDFASDLDALFNLGLIERSEKVKRGYKVYQKTLLGARVFEDQKRLLFENYKIWASILDSYTDMDDPSINSML</sequence>
<dbReference type="AlphaFoldDB" id="A0A133XPD9"/>
<gene>
    <name evidence="2" type="ORF">HMPREF3192_01482</name>
</gene>
<keyword evidence="3" id="KW-1185">Reference proteome</keyword>
<protein>
    <submittedName>
        <fullName evidence="2">Uncharacterized protein</fullName>
    </submittedName>
</protein>
<dbReference type="PATRIC" id="fig|1393034.3.peg.1443"/>
<reference evidence="3" key="1">
    <citation type="submission" date="2016-01" db="EMBL/GenBank/DDBJ databases">
        <authorList>
            <person name="Mitreva M."/>
            <person name="Pepin K.H."/>
            <person name="Mihindukulasuriya K.A."/>
            <person name="Fulton R."/>
            <person name="Fronick C."/>
            <person name="O'Laughlin M."/>
            <person name="Miner T."/>
            <person name="Herter B."/>
            <person name="Rosa B.A."/>
            <person name="Cordes M."/>
            <person name="Tomlinson C."/>
            <person name="Wollam A."/>
            <person name="Palsikar V.B."/>
            <person name="Mardis E.R."/>
            <person name="Wilson R.K."/>
        </authorList>
    </citation>
    <scope>NUCLEOTIDE SEQUENCE [LARGE SCALE GENOMIC DNA]</scope>
    <source>
        <strain evidence="3">DNF00019</strain>
    </source>
</reference>
<feature type="transmembrane region" description="Helical" evidence="1">
    <location>
        <begin position="48"/>
        <end position="71"/>
    </location>
</feature>
<keyword evidence="1" id="KW-0812">Transmembrane</keyword>
<name>A0A133XPD9_9ACTN</name>
<evidence type="ECO:0000313" key="2">
    <source>
        <dbReference type="EMBL" id="KXB32802.1"/>
    </source>
</evidence>
<organism evidence="2 3">
    <name type="scientific">Atopobium deltae</name>
    <dbReference type="NCBI Taxonomy" id="1393034"/>
    <lineage>
        <taxon>Bacteria</taxon>
        <taxon>Bacillati</taxon>
        <taxon>Actinomycetota</taxon>
        <taxon>Coriobacteriia</taxon>
        <taxon>Coriobacteriales</taxon>
        <taxon>Atopobiaceae</taxon>
        <taxon>Atopobium</taxon>
    </lineage>
</organism>
<comment type="caution">
    <text evidence="2">The sequence shown here is derived from an EMBL/GenBank/DDBJ whole genome shotgun (WGS) entry which is preliminary data.</text>
</comment>
<evidence type="ECO:0000313" key="3">
    <source>
        <dbReference type="Proteomes" id="UP000070675"/>
    </source>
</evidence>